<proteinExistence type="predicted"/>
<evidence type="ECO:0000313" key="3">
    <source>
        <dbReference type="Proteomes" id="UP000252519"/>
    </source>
</evidence>
<dbReference type="Proteomes" id="UP000252519">
    <property type="component" value="Unassembled WGS sequence"/>
</dbReference>
<reference evidence="2 3" key="1">
    <citation type="submission" date="2014-10" db="EMBL/GenBank/DDBJ databases">
        <title>Draft genome of the hookworm Ancylostoma caninum.</title>
        <authorList>
            <person name="Mitreva M."/>
        </authorList>
    </citation>
    <scope>NUCLEOTIDE SEQUENCE [LARGE SCALE GENOMIC DNA]</scope>
    <source>
        <strain evidence="2 3">Baltimore</strain>
    </source>
</reference>
<dbReference type="EMBL" id="JOJR01000048">
    <property type="protein sequence ID" value="RCN48338.1"/>
    <property type="molecule type" value="Genomic_DNA"/>
</dbReference>
<sequence>MKALVLLTAITCTAQPWSIFSSFFGGYWTRYPFLRSACWEARKAYSSIINDPHMSRGERENALNNWADQYGLTTLSAKYG</sequence>
<feature type="chain" id="PRO_5016942438" description="SCP domain-containing protein" evidence="1">
    <location>
        <begin position="17"/>
        <end position="80"/>
    </location>
</feature>
<accession>A0A368GXN4</accession>
<evidence type="ECO:0008006" key="4">
    <source>
        <dbReference type="Google" id="ProtNLM"/>
    </source>
</evidence>
<feature type="signal peptide" evidence="1">
    <location>
        <begin position="1"/>
        <end position="16"/>
    </location>
</feature>
<name>A0A368GXN4_ANCCA</name>
<evidence type="ECO:0000256" key="1">
    <source>
        <dbReference type="SAM" id="SignalP"/>
    </source>
</evidence>
<gene>
    <name evidence="2" type="ORF">ANCCAN_05627</name>
</gene>
<evidence type="ECO:0000313" key="2">
    <source>
        <dbReference type="EMBL" id="RCN48338.1"/>
    </source>
</evidence>
<keyword evidence="3" id="KW-1185">Reference proteome</keyword>
<organism evidence="2 3">
    <name type="scientific">Ancylostoma caninum</name>
    <name type="common">Dog hookworm</name>
    <dbReference type="NCBI Taxonomy" id="29170"/>
    <lineage>
        <taxon>Eukaryota</taxon>
        <taxon>Metazoa</taxon>
        <taxon>Ecdysozoa</taxon>
        <taxon>Nematoda</taxon>
        <taxon>Chromadorea</taxon>
        <taxon>Rhabditida</taxon>
        <taxon>Rhabditina</taxon>
        <taxon>Rhabditomorpha</taxon>
        <taxon>Strongyloidea</taxon>
        <taxon>Ancylostomatidae</taxon>
        <taxon>Ancylostomatinae</taxon>
        <taxon>Ancylostoma</taxon>
    </lineage>
</organism>
<protein>
    <recommendedName>
        <fullName evidence="4">SCP domain-containing protein</fullName>
    </recommendedName>
</protein>
<keyword evidence="1" id="KW-0732">Signal</keyword>
<dbReference type="AlphaFoldDB" id="A0A368GXN4"/>
<comment type="caution">
    <text evidence="2">The sequence shown here is derived from an EMBL/GenBank/DDBJ whole genome shotgun (WGS) entry which is preliminary data.</text>
</comment>